<name>A0ACB8RCY1_9AGAM</name>
<sequence>MCVGFWSLTHPAYALILCTNRDEDLARPTAPAHFHSFAPIVLGADDDSGRVLAGRDLQAGGTWFGLSRAGRLALLTNITEPAAAYASSRGALVSSVLLAPTGSMDLDTEVADLLAENAHTAYAGFNLLLLAPTVPAGGALSFDAQFVSNFGGGGRLAARPLTGPERACGGMSNGIDGQGADAWPKVVHGTTALNSILHAISPDATDEQLAAELFALLTARSSTPPRDRSELKNTVHVAPLTMRVAPDAAAHWYGTRLATVVLIRRDGRALFIERDMWQLDASGAVSLGDASRQREYRFNLELQPALGLEVPVTAQR</sequence>
<reference evidence="1" key="1">
    <citation type="submission" date="2021-02" db="EMBL/GenBank/DDBJ databases">
        <authorList>
            <consortium name="DOE Joint Genome Institute"/>
            <person name="Ahrendt S."/>
            <person name="Looney B.P."/>
            <person name="Miyauchi S."/>
            <person name="Morin E."/>
            <person name="Drula E."/>
            <person name="Courty P.E."/>
            <person name="Chicoki N."/>
            <person name="Fauchery L."/>
            <person name="Kohler A."/>
            <person name="Kuo A."/>
            <person name="Labutti K."/>
            <person name="Pangilinan J."/>
            <person name="Lipzen A."/>
            <person name="Riley R."/>
            <person name="Andreopoulos W."/>
            <person name="He G."/>
            <person name="Johnson J."/>
            <person name="Barry K.W."/>
            <person name="Grigoriev I.V."/>
            <person name="Nagy L."/>
            <person name="Hibbett D."/>
            <person name="Henrissat B."/>
            <person name="Matheny P.B."/>
            <person name="Labbe J."/>
            <person name="Martin F."/>
        </authorList>
    </citation>
    <scope>NUCLEOTIDE SEQUENCE</scope>
    <source>
        <strain evidence="1">FP105234-sp</strain>
    </source>
</reference>
<keyword evidence="2" id="KW-1185">Reference proteome</keyword>
<dbReference type="EMBL" id="MU276123">
    <property type="protein sequence ID" value="KAI0041430.1"/>
    <property type="molecule type" value="Genomic_DNA"/>
</dbReference>
<accession>A0ACB8RCY1</accession>
<reference evidence="1" key="2">
    <citation type="journal article" date="2022" name="New Phytol.">
        <title>Evolutionary transition to the ectomycorrhizal habit in the genomes of a hyperdiverse lineage of mushroom-forming fungi.</title>
        <authorList>
            <person name="Looney B."/>
            <person name="Miyauchi S."/>
            <person name="Morin E."/>
            <person name="Drula E."/>
            <person name="Courty P.E."/>
            <person name="Kohler A."/>
            <person name="Kuo A."/>
            <person name="LaButti K."/>
            <person name="Pangilinan J."/>
            <person name="Lipzen A."/>
            <person name="Riley R."/>
            <person name="Andreopoulos W."/>
            <person name="He G."/>
            <person name="Johnson J."/>
            <person name="Nolan M."/>
            <person name="Tritt A."/>
            <person name="Barry K.W."/>
            <person name="Grigoriev I.V."/>
            <person name="Nagy L.G."/>
            <person name="Hibbett D."/>
            <person name="Henrissat B."/>
            <person name="Matheny P.B."/>
            <person name="Labbe J."/>
            <person name="Martin F.M."/>
        </authorList>
    </citation>
    <scope>NUCLEOTIDE SEQUENCE</scope>
    <source>
        <strain evidence="1">FP105234-sp</strain>
    </source>
</reference>
<evidence type="ECO:0000313" key="1">
    <source>
        <dbReference type="EMBL" id="KAI0041430.1"/>
    </source>
</evidence>
<evidence type="ECO:0000313" key="2">
    <source>
        <dbReference type="Proteomes" id="UP000814033"/>
    </source>
</evidence>
<organism evidence="1 2">
    <name type="scientific">Auriscalpium vulgare</name>
    <dbReference type="NCBI Taxonomy" id="40419"/>
    <lineage>
        <taxon>Eukaryota</taxon>
        <taxon>Fungi</taxon>
        <taxon>Dikarya</taxon>
        <taxon>Basidiomycota</taxon>
        <taxon>Agaricomycotina</taxon>
        <taxon>Agaricomycetes</taxon>
        <taxon>Russulales</taxon>
        <taxon>Auriscalpiaceae</taxon>
        <taxon>Auriscalpium</taxon>
    </lineage>
</organism>
<gene>
    <name evidence="1" type="ORF">FA95DRAFT_694658</name>
</gene>
<comment type="caution">
    <text evidence="1">The sequence shown here is derived from an EMBL/GenBank/DDBJ whole genome shotgun (WGS) entry which is preliminary data.</text>
</comment>
<proteinExistence type="predicted"/>
<dbReference type="Proteomes" id="UP000814033">
    <property type="component" value="Unassembled WGS sequence"/>
</dbReference>
<protein>
    <submittedName>
        <fullName evidence="1">DUF833-domain-containing protein</fullName>
    </submittedName>
</protein>